<accession>A0AAV7Y0Q3</accession>
<dbReference type="PANTHER" id="PTHR46579:SF1">
    <property type="entry name" value="F5_8 TYPE C DOMAIN-CONTAINING PROTEIN"/>
    <property type="match status" value="1"/>
</dbReference>
<gene>
    <name evidence="1" type="ORF">ONE63_005130</name>
</gene>
<name>A0AAV7Y0Q3_9NEOP</name>
<evidence type="ECO:0000313" key="2">
    <source>
        <dbReference type="Proteomes" id="UP001075354"/>
    </source>
</evidence>
<proteinExistence type="predicted"/>
<comment type="caution">
    <text evidence="1">The sequence shown here is derived from an EMBL/GenBank/DDBJ whole genome shotgun (WGS) entry which is preliminary data.</text>
</comment>
<sequence>MICINELPPEVRMKNILLGGLWFGKCHPPMNLLLKPLRINPLNMRAYITGCCVDSGARGLVQGVKSHGGYYACNWCSIRGEYVGGAVKYPMSDNYPPKRTHDEILQLVNRLFPDDEELSDDERPEGDEEYLGVQDASPLINVPFFDMVSGFFVDPMHLLHLGITKTHLLKWLQEPGDFNISESKDEIDKRLASLRPPLEFRRMPRELMEKVRYKARELDNLLTCVIIPILTGILPQKYLKLWLILAQAVYLLSQAVVTQSHVNTADVLLKYFVCVSQQYYGEVCMVFNMHILTHLAEHVARWGPLWATSAYCFENFNGFLLKIIRSQNGIPNQVVRALSWRQSLQTLEPHVSEKARQYLRSLPKQRKTGTEVDGCLLLGNPSLFSPTDEEKWFCDRLRCNVDSCEEYPKLIRNRCVFSIPHRHSKNNNSVAQLNNNSIVQIRKIVYDRQQEKVFVFASKVLTEAILNLPPGVRLDLSDHCMRKVTHVEEEVCCLRSTDLKIICFFCEFQHGNFVAPLANVCNVF</sequence>
<protein>
    <recommendedName>
        <fullName evidence="3">DUF4218 domain-containing protein</fullName>
    </recommendedName>
</protein>
<dbReference type="EMBL" id="JAPTSV010000002">
    <property type="protein sequence ID" value="KAJ1530203.1"/>
    <property type="molecule type" value="Genomic_DNA"/>
</dbReference>
<organism evidence="1 2">
    <name type="scientific">Megalurothrips usitatus</name>
    <name type="common">bean blossom thrips</name>
    <dbReference type="NCBI Taxonomy" id="439358"/>
    <lineage>
        <taxon>Eukaryota</taxon>
        <taxon>Metazoa</taxon>
        <taxon>Ecdysozoa</taxon>
        <taxon>Arthropoda</taxon>
        <taxon>Hexapoda</taxon>
        <taxon>Insecta</taxon>
        <taxon>Pterygota</taxon>
        <taxon>Neoptera</taxon>
        <taxon>Paraneoptera</taxon>
        <taxon>Thysanoptera</taxon>
        <taxon>Terebrantia</taxon>
        <taxon>Thripoidea</taxon>
        <taxon>Thripidae</taxon>
        <taxon>Megalurothrips</taxon>
    </lineage>
</organism>
<evidence type="ECO:0000313" key="1">
    <source>
        <dbReference type="EMBL" id="KAJ1530203.1"/>
    </source>
</evidence>
<keyword evidence="2" id="KW-1185">Reference proteome</keyword>
<reference evidence="1" key="1">
    <citation type="submission" date="2022-12" db="EMBL/GenBank/DDBJ databases">
        <title>Chromosome-level genome assembly of the bean flower thrips Megalurothrips usitatus.</title>
        <authorList>
            <person name="Ma L."/>
            <person name="Liu Q."/>
            <person name="Li H."/>
            <person name="Cai W."/>
        </authorList>
    </citation>
    <scope>NUCLEOTIDE SEQUENCE</scope>
    <source>
        <strain evidence="1">Cailab_2022a</strain>
    </source>
</reference>
<dbReference type="PANTHER" id="PTHR46579">
    <property type="entry name" value="F5/8 TYPE C DOMAIN-CONTAINING PROTEIN-RELATED"/>
    <property type="match status" value="1"/>
</dbReference>
<dbReference type="Proteomes" id="UP001075354">
    <property type="component" value="Chromosome 2"/>
</dbReference>
<evidence type="ECO:0008006" key="3">
    <source>
        <dbReference type="Google" id="ProtNLM"/>
    </source>
</evidence>
<dbReference type="AlphaFoldDB" id="A0AAV7Y0Q3"/>